<reference evidence="3" key="1">
    <citation type="submission" date="2019-07" db="EMBL/GenBank/DDBJ databases">
        <authorList>
            <person name="Dittberner H."/>
        </authorList>
    </citation>
    <scope>NUCLEOTIDE SEQUENCE [LARGE SCALE GENOMIC DNA]</scope>
</reference>
<feature type="compositionally biased region" description="Basic and acidic residues" evidence="1">
    <location>
        <begin position="63"/>
        <end position="92"/>
    </location>
</feature>
<keyword evidence="4" id="KW-1185">Reference proteome</keyword>
<dbReference type="OrthoDB" id="1939257at2759"/>
<comment type="caution">
    <text evidence="3">The sequence shown here is derived from an EMBL/GenBank/DDBJ whole genome shotgun (WGS) entry which is preliminary data.</text>
</comment>
<keyword evidence="2" id="KW-0472">Membrane</keyword>
<dbReference type="PANTHER" id="PTHR37746:SF1">
    <property type="entry name" value="TRANSMEMBRANE PROTEIN"/>
    <property type="match status" value="1"/>
</dbReference>
<keyword evidence="2" id="KW-1133">Transmembrane helix</keyword>
<evidence type="ECO:0000313" key="4">
    <source>
        <dbReference type="Proteomes" id="UP000489600"/>
    </source>
</evidence>
<dbReference type="Proteomes" id="UP000489600">
    <property type="component" value="Unassembled WGS sequence"/>
</dbReference>
<dbReference type="AlphaFoldDB" id="A0A565C2K1"/>
<proteinExistence type="predicted"/>
<protein>
    <submittedName>
        <fullName evidence="3">Uncharacterized protein</fullName>
    </submittedName>
</protein>
<dbReference type="EMBL" id="CABITT030000006">
    <property type="protein sequence ID" value="VVB07835.1"/>
    <property type="molecule type" value="Genomic_DNA"/>
</dbReference>
<evidence type="ECO:0000256" key="2">
    <source>
        <dbReference type="SAM" id="Phobius"/>
    </source>
</evidence>
<gene>
    <name evidence="3" type="ORF">ANE_LOCUS18279</name>
</gene>
<name>A0A565C2K1_9BRAS</name>
<evidence type="ECO:0000256" key="1">
    <source>
        <dbReference type="SAM" id="MobiDB-lite"/>
    </source>
</evidence>
<organism evidence="3 4">
    <name type="scientific">Arabis nemorensis</name>
    <dbReference type="NCBI Taxonomy" id="586526"/>
    <lineage>
        <taxon>Eukaryota</taxon>
        <taxon>Viridiplantae</taxon>
        <taxon>Streptophyta</taxon>
        <taxon>Embryophyta</taxon>
        <taxon>Tracheophyta</taxon>
        <taxon>Spermatophyta</taxon>
        <taxon>Magnoliopsida</taxon>
        <taxon>eudicotyledons</taxon>
        <taxon>Gunneridae</taxon>
        <taxon>Pentapetalae</taxon>
        <taxon>rosids</taxon>
        <taxon>malvids</taxon>
        <taxon>Brassicales</taxon>
        <taxon>Brassicaceae</taxon>
        <taxon>Arabideae</taxon>
        <taxon>Arabis</taxon>
    </lineage>
</organism>
<feature type="transmembrane region" description="Helical" evidence="2">
    <location>
        <begin position="40"/>
        <end position="59"/>
    </location>
</feature>
<accession>A0A565C2K1</accession>
<evidence type="ECO:0000313" key="3">
    <source>
        <dbReference type="EMBL" id="VVB07835.1"/>
    </source>
</evidence>
<dbReference type="PANTHER" id="PTHR37746">
    <property type="entry name" value="TRANSMEMBRANE PROTEIN"/>
    <property type="match status" value="1"/>
</dbReference>
<keyword evidence="2" id="KW-0812">Transmembrane</keyword>
<sequence>MEEIGEFPWTTIFFSNPLFSCFITIYSLFLLYFPHDYLRVILSPVPLLAGAFLISLLRFGSTRESKTRPGSHENRGDGRRNLEEREEPKVSDSESESETGLDSVNLVKWKLGGPLLEAFKPEFDSELDSDLPVMGGSVSSEEVKEESLIEIDISS</sequence>
<feature type="transmembrane region" description="Helical" evidence="2">
    <location>
        <begin position="12"/>
        <end position="34"/>
    </location>
</feature>
<feature type="region of interest" description="Disordered" evidence="1">
    <location>
        <begin position="63"/>
        <end position="101"/>
    </location>
</feature>